<dbReference type="Proteomes" id="UP000199206">
    <property type="component" value="Unassembled WGS sequence"/>
</dbReference>
<keyword evidence="3" id="KW-1185">Reference proteome</keyword>
<reference evidence="3" key="1">
    <citation type="submission" date="2016-10" db="EMBL/GenBank/DDBJ databases">
        <authorList>
            <person name="Varghese N."/>
            <person name="Submissions S."/>
        </authorList>
    </citation>
    <scope>NUCLEOTIDE SEQUENCE [LARGE SCALE GENOMIC DNA]</scope>
    <source>
        <strain evidence="3">S6-262</strain>
    </source>
</reference>
<dbReference type="Pfam" id="PF11528">
    <property type="entry name" value="DUF3224"/>
    <property type="match status" value="1"/>
</dbReference>
<dbReference type="SUPFAM" id="SSF159238">
    <property type="entry name" value="SO1590-like"/>
    <property type="match status" value="1"/>
</dbReference>
<dbReference type="InterPro" id="IPR023159">
    <property type="entry name" value="SO1590-like_sf"/>
</dbReference>
<protein>
    <recommendedName>
        <fullName evidence="4">DUF3224 domain-containing protein</fullName>
    </recommendedName>
</protein>
<dbReference type="Gene3D" id="2.40.350.10">
    <property type="entry name" value="SO1590-like"/>
    <property type="match status" value="1"/>
</dbReference>
<feature type="region of interest" description="Disordered" evidence="1">
    <location>
        <begin position="1"/>
        <end position="23"/>
    </location>
</feature>
<evidence type="ECO:0000313" key="2">
    <source>
        <dbReference type="EMBL" id="SEN53967.1"/>
    </source>
</evidence>
<organism evidence="2 3">
    <name type="scientific">Sphingomonas gellani</name>
    <dbReference type="NCBI Taxonomy" id="1166340"/>
    <lineage>
        <taxon>Bacteria</taxon>
        <taxon>Pseudomonadati</taxon>
        <taxon>Pseudomonadota</taxon>
        <taxon>Alphaproteobacteria</taxon>
        <taxon>Sphingomonadales</taxon>
        <taxon>Sphingomonadaceae</taxon>
        <taxon>Sphingomonas</taxon>
    </lineage>
</organism>
<dbReference type="EMBL" id="FOCF01000008">
    <property type="protein sequence ID" value="SEN53967.1"/>
    <property type="molecule type" value="Genomic_DNA"/>
</dbReference>
<dbReference type="AlphaFoldDB" id="A0A1H8HDM2"/>
<accession>A0A1H8HDM2</accession>
<proteinExistence type="predicted"/>
<gene>
    <name evidence="2" type="ORF">SAMN05192583_3009</name>
</gene>
<dbReference type="OrthoDB" id="69764at2"/>
<dbReference type="STRING" id="1166340.SAMN05192583_3009"/>
<sequence>MHHATGTFEIVMTPESQAPAEGDGLPTSRVGLLKTFAGPVTGTARGTMLAAGTPAPGKPAAYVAVDQFSGTVDGHSGGFVLLHRGTMSATGNAELSIIIAPDSGTGDLAGIAGTLAIEIKGGKHLYDLTYSLPDRP</sequence>
<evidence type="ECO:0000313" key="3">
    <source>
        <dbReference type="Proteomes" id="UP000199206"/>
    </source>
</evidence>
<evidence type="ECO:0008006" key="4">
    <source>
        <dbReference type="Google" id="ProtNLM"/>
    </source>
</evidence>
<name>A0A1H8HDM2_9SPHN</name>
<dbReference type="InterPro" id="IPR021607">
    <property type="entry name" value="DUF3224"/>
</dbReference>
<evidence type="ECO:0000256" key="1">
    <source>
        <dbReference type="SAM" id="MobiDB-lite"/>
    </source>
</evidence>